<evidence type="ECO:0000313" key="12">
    <source>
        <dbReference type="Proteomes" id="UP001597059"/>
    </source>
</evidence>
<evidence type="ECO:0000256" key="2">
    <source>
        <dbReference type="ARBA" id="ARBA00008358"/>
    </source>
</evidence>
<dbReference type="Proteomes" id="UP001597059">
    <property type="component" value="Unassembled WGS sequence"/>
</dbReference>
<dbReference type="InterPro" id="IPR010052">
    <property type="entry name" value="T2SS_protein-GspI"/>
</dbReference>
<dbReference type="NCBIfam" id="TIGR01707">
    <property type="entry name" value="gspI"/>
    <property type="match status" value="1"/>
</dbReference>
<name>A0ABW4AW97_9GAMM</name>
<sequence>MPWRFNNRGFTLIEVLIALVILGLVGVVLLQTTQTSTDQSRYLANKVIATWVAKDRVTAMRLSLRQGQSPELGDQRVEQAGRQWLTRIQLSKQTAQLDRIEVQVFLGSEITPMYRLSSYLPHLGDRQ</sequence>
<keyword evidence="12" id="KW-1185">Reference proteome</keyword>
<dbReference type="Gene3D" id="3.30.1300.30">
    <property type="entry name" value="GSPII I/J protein-like"/>
    <property type="match status" value="1"/>
</dbReference>
<keyword evidence="8 9" id="KW-0472">Membrane</keyword>
<keyword evidence="6 9" id="KW-0812">Transmembrane</keyword>
<organism evidence="11 12">
    <name type="scientific">Rhodanobacter aciditrophus</name>
    <dbReference type="NCBI Taxonomy" id="1623218"/>
    <lineage>
        <taxon>Bacteria</taxon>
        <taxon>Pseudomonadati</taxon>
        <taxon>Pseudomonadota</taxon>
        <taxon>Gammaproteobacteria</taxon>
        <taxon>Lysobacterales</taxon>
        <taxon>Rhodanobacteraceae</taxon>
        <taxon>Rhodanobacter</taxon>
    </lineage>
</organism>
<comment type="caution">
    <text evidence="11">The sequence shown here is derived from an EMBL/GenBank/DDBJ whole genome shotgun (WGS) entry which is preliminary data.</text>
</comment>
<evidence type="ECO:0000256" key="8">
    <source>
        <dbReference type="ARBA" id="ARBA00023136"/>
    </source>
</evidence>
<evidence type="ECO:0000256" key="4">
    <source>
        <dbReference type="ARBA" id="ARBA00022481"/>
    </source>
</evidence>
<evidence type="ECO:0000259" key="10">
    <source>
        <dbReference type="Pfam" id="PF02501"/>
    </source>
</evidence>
<comment type="PTM">
    <text evidence="9">Cleaved by prepilin peptidase.</text>
</comment>
<feature type="domain" description="Type II secretion system protein GspI C-terminal" evidence="10">
    <location>
        <begin position="43"/>
        <end position="120"/>
    </location>
</feature>
<evidence type="ECO:0000313" key="11">
    <source>
        <dbReference type="EMBL" id="MFD1382177.1"/>
    </source>
</evidence>
<keyword evidence="5 9" id="KW-0997">Cell inner membrane</keyword>
<keyword evidence="4 9" id="KW-0488">Methylation</keyword>
<proteinExistence type="inferred from homology"/>
<dbReference type="InterPro" id="IPR045584">
    <property type="entry name" value="Pilin-like"/>
</dbReference>
<feature type="transmembrane region" description="Helical" evidence="9">
    <location>
        <begin position="12"/>
        <end position="30"/>
    </location>
</feature>
<dbReference type="PROSITE" id="PS00409">
    <property type="entry name" value="PROKAR_NTER_METHYL"/>
    <property type="match status" value="1"/>
</dbReference>
<dbReference type="NCBIfam" id="TIGR02532">
    <property type="entry name" value="IV_pilin_GFxxxE"/>
    <property type="match status" value="1"/>
</dbReference>
<evidence type="ECO:0000256" key="9">
    <source>
        <dbReference type="RuleBase" id="RU368030"/>
    </source>
</evidence>
<reference evidence="12" key="1">
    <citation type="journal article" date="2019" name="Int. J. Syst. Evol. Microbiol.">
        <title>The Global Catalogue of Microorganisms (GCM) 10K type strain sequencing project: providing services to taxonomists for standard genome sequencing and annotation.</title>
        <authorList>
            <consortium name="The Broad Institute Genomics Platform"/>
            <consortium name="The Broad Institute Genome Sequencing Center for Infectious Disease"/>
            <person name="Wu L."/>
            <person name="Ma J."/>
        </authorList>
    </citation>
    <scope>NUCLEOTIDE SEQUENCE [LARGE SCALE GENOMIC DNA]</scope>
    <source>
        <strain evidence="12">JCM 30774</strain>
    </source>
</reference>
<dbReference type="RefSeq" id="WP_377364897.1">
    <property type="nucleotide sequence ID" value="NZ_JBHTMN010000003.1"/>
</dbReference>
<dbReference type="Pfam" id="PF07963">
    <property type="entry name" value="N_methyl"/>
    <property type="match status" value="1"/>
</dbReference>
<evidence type="ECO:0000256" key="6">
    <source>
        <dbReference type="ARBA" id="ARBA00022692"/>
    </source>
</evidence>
<dbReference type="InterPro" id="IPR003413">
    <property type="entry name" value="T2SS_GspI_C"/>
</dbReference>
<dbReference type="EMBL" id="JBHTMN010000003">
    <property type="protein sequence ID" value="MFD1382177.1"/>
    <property type="molecule type" value="Genomic_DNA"/>
</dbReference>
<keyword evidence="3" id="KW-1003">Cell membrane</keyword>
<dbReference type="PANTHER" id="PTHR38779:SF2">
    <property type="entry name" value="TYPE II SECRETION SYSTEM PROTEIN I-RELATED"/>
    <property type="match status" value="1"/>
</dbReference>
<dbReference type="Pfam" id="PF02501">
    <property type="entry name" value="T2SSI"/>
    <property type="match status" value="1"/>
</dbReference>
<evidence type="ECO:0000256" key="1">
    <source>
        <dbReference type="ARBA" id="ARBA00004377"/>
    </source>
</evidence>
<gene>
    <name evidence="11" type="primary">gspI</name>
    <name evidence="11" type="ORF">ACFQ45_02280</name>
</gene>
<comment type="similarity">
    <text evidence="2 9">Belongs to the GSP I family.</text>
</comment>
<protein>
    <recommendedName>
        <fullName evidence="9">Type II secretion system protein I</fullName>
        <shortName evidence="9">T2SS minor pseudopilin I</shortName>
    </recommendedName>
</protein>
<dbReference type="SUPFAM" id="SSF54523">
    <property type="entry name" value="Pili subunits"/>
    <property type="match status" value="2"/>
</dbReference>
<dbReference type="InterPro" id="IPR012902">
    <property type="entry name" value="N_methyl_site"/>
</dbReference>
<comment type="subunit">
    <text evidence="9">Type II secretion is composed of four main components: the outer membrane complex, the inner membrane complex, the cytoplasmic secretion ATPase and the periplasm-spanning pseudopilus.</text>
</comment>
<evidence type="ECO:0000256" key="5">
    <source>
        <dbReference type="ARBA" id="ARBA00022519"/>
    </source>
</evidence>
<evidence type="ECO:0000256" key="3">
    <source>
        <dbReference type="ARBA" id="ARBA00022475"/>
    </source>
</evidence>
<comment type="subcellular location">
    <subcellularLocation>
        <location evidence="1 9">Cell inner membrane</location>
        <topology evidence="1 9">Single-pass membrane protein</topology>
    </subcellularLocation>
</comment>
<evidence type="ECO:0000256" key="7">
    <source>
        <dbReference type="ARBA" id="ARBA00022989"/>
    </source>
</evidence>
<keyword evidence="7 9" id="KW-1133">Transmembrane helix</keyword>
<comment type="function">
    <text evidence="9">Component of the type II secretion system required for the energy-dependent secretion of extracellular factors such as proteases and toxins from the periplasm.</text>
</comment>
<dbReference type="PANTHER" id="PTHR38779">
    <property type="entry name" value="TYPE II SECRETION SYSTEM PROTEIN I-RELATED"/>
    <property type="match status" value="1"/>
</dbReference>
<accession>A0ABW4AW97</accession>